<evidence type="ECO:0008006" key="4">
    <source>
        <dbReference type="Google" id="ProtNLM"/>
    </source>
</evidence>
<gene>
    <name evidence="2" type="ORF">SAMN04489868_10864</name>
</gene>
<evidence type="ECO:0000313" key="2">
    <source>
        <dbReference type="EMBL" id="SFH64359.1"/>
    </source>
</evidence>
<dbReference type="PROSITE" id="PS51257">
    <property type="entry name" value="PROKAR_LIPOPROTEIN"/>
    <property type="match status" value="1"/>
</dbReference>
<dbReference type="OrthoDB" id="2167589at2"/>
<keyword evidence="3" id="KW-1185">Reference proteome</keyword>
<name>A0A1I3BR16_9LACT</name>
<dbReference type="AlphaFoldDB" id="A0A1I3BR16"/>
<evidence type="ECO:0000313" key="3">
    <source>
        <dbReference type="Proteomes" id="UP000198668"/>
    </source>
</evidence>
<dbReference type="RefSeq" id="WP_092091785.1">
    <property type="nucleotide sequence ID" value="NZ_FOQE01000008.1"/>
</dbReference>
<accession>A0A1I3BR16</accession>
<reference evidence="2 3" key="1">
    <citation type="submission" date="2016-10" db="EMBL/GenBank/DDBJ databases">
        <authorList>
            <person name="de Groot N.N."/>
        </authorList>
    </citation>
    <scope>NUCLEOTIDE SEQUENCE [LARGE SCALE GENOMIC DNA]</scope>
    <source>
        <strain evidence="2 3">DSM 27630</strain>
    </source>
</reference>
<feature type="region of interest" description="Disordered" evidence="1">
    <location>
        <begin position="172"/>
        <end position="194"/>
    </location>
</feature>
<dbReference type="EMBL" id="FOQE01000008">
    <property type="protein sequence ID" value="SFH64359.1"/>
    <property type="molecule type" value="Genomic_DNA"/>
</dbReference>
<evidence type="ECO:0000256" key="1">
    <source>
        <dbReference type="SAM" id="MobiDB-lite"/>
    </source>
</evidence>
<organism evidence="2 3">
    <name type="scientific">Pisciglobus halotolerans</name>
    <dbReference type="NCBI Taxonomy" id="745365"/>
    <lineage>
        <taxon>Bacteria</taxon>
        <taxon>Bacillati</taxon>
        <taxon>Bacillota</taxon>
        <taxon>Bacilli</taxon>
        <taxon>Lactobacillales</taxon>
        <taxon>Carnobacteriaceae</taxon>
    </lineage>
</organism>
<sequence length="194" mass="21636">MEKSKLIWLEQLLLLSLLLTVVAGCSKLSDPNVKSIESAVKTAFTLPDKELMEEVNNPDNAEKIGDVPDNESTTDTSGEKNGIEKSMQERYGDIFTDYGYDKFTLGIASIYPSLAEQSGYQTRVEQIKTKQDKDHPERYRFEVKLNVITNQGEEKKTTMFGKAECNQKEGKIDSLNINDDGGLAQEMSESAAIP</sequence>
<proteinExistence type="predicted"/>
<dbReference type="Proteomes" id="UP000198668">
    <property type="component" value="Unassembled WGS sequence"/>
</dbReference>
<protein>
    <recommendedName>
        <fullName evidence="4">Lipoprotein</fullName>
    </recommendedName>
</protein>
<feature type="region of interest" description="Disordered" evidence="1">
    <location>
        <begin position="50"/>
        <end position="84"/>
    </location>
</feature>